<dbReference type="EMBL" id="CABPSM010000006">
    <property type="protein sequence ID" value="VVE11024.1"/>
    <property type="molecule type" value="Genomic_DNA"/>
</dbReference>
<evidence type="ECO:0000256" key="1">
    <source>
        <dbReference type="SAM" id="MobiDB-lite"/>
    </source>
</evidence>
<feature type="region of interest" description="Disordered" evidence="1">
    <location>
        <begin position="1"/>
        <end position="71"/>
    </location>
</feature>
<protein>
    <submittedName>
        <fullName evidence="2">Uncharacterized protein</fullName>
    </submittedName>
</protein>
<reference evidence="2 3" key="1">
    <citation type="submission" date="2019-08" db="EMBL/GenBank/DDBJ databases">
        <authorList>
            <person name="Peeters C."/>
        </authorList>
    </citation>
    <scope>NUCLEOTIDE SEQUENCE [LARGE SCALE GENOMIC DNA]</scope>
    <source>
        <strain evidence="2 3">LMG 31112</strain>
    </source>
</reference>
<dbReference type="Proteomes" id="UP000343317">
    <property type="component" value="Unassembled WGS sequence"/>
</dbReference>
<organism evidence="2 3">
    <name type="scientific">Pandoraea horticolens</name>
    <dbReference type="NCBI Taxonomy" id="2508298"/>
    <lineage>
        <taxon>Bacteria</taxon>
        <taxon>Pseudomonadati</taxon>
        <taxon>Pseudomonadota</taxon>
        <taxon>Betaproteobacteria</taxon>
        <taxon>Burkholderiales</taxon>
        <taxon>Burkholderiaceae</taxon>
        <taxon>Pandoraea</taxon>
    </lineage>
</organism>
<evidence type="ECO:0000313" key="2">
    <source>
        <dbReference type="EMBL" id="VVE11024.1"/>
    </source>
</evidence>
<feature type="compositionally biased region" description="Polar residues" evidence="1">
    <location>
        <begin position="15"/>
        <end position="28"/>
    </location>
</feature>
<evidence type="ECO:0000313" key="3">
    <source>
        <dbReference type="Proteomes" id="UP000343317"/>
    </source>
</evidence>
<gene>
    <name evidence="2" type="ORF">PHO31112_02628</name>
</gene>
<feature type="compositionally biased region" description="Basic and acidic residues" evidence="1">
    <location>
        <begin position="29"/>
        <end position="42"/>
    </location>
</feature>
<accession>A0A5E4VHI8</accession>
<proteinExistence type="predicted"/>
<dbReference type="AlphaFoldDB" id="A0A5E4VHI8"/>
<sequence>MQDELALHTDAFSGMPSTSAQRSLPPETQETHAGDSDRKRVASQDAGSCSDADLMPPPVQIPRKETGRGHGRTAVTTEMVREWQHLGKQGIDKAGGRDGVARQYGVVSGTLKNYLRADGTLTRRAEDRLNPAVTEVTLEMLREWQCLGKQGIDEVGGLDSLATRYSVVSGTLKDYLRADGTLTKRAEDRLNPPGTDITLEMLRAWQHLGKQGVDKAGGRDGVARQYGVASATLKNYLRADGTLTKRTEDRLNPPGKDITLEMLREWQGLGKQGIIKAGGLDGLAGQYGVASVALRNYLRADGTLTKRAEDRLNPAGSDITLEMLRAWQRLGKQGIDEAGGLDSLATRYSVVSGTLKDYLRADGTLTKRAEDRLNPPGTDITLEMLRAWRHLGKQGIDKAGGLDGVAKQYGVVSGTLKTYLRADGTLTKRAEDRLNPPGNDITLEMLRAWQRLGKRGIDEAGGLHGVATRYGVASTALIHYLRANGTLTERAEGRLRKGGVEM</sequence>
<name>A0A5E4VHI8_9BURK</name>
<keyword evidence="3" id="KW-1185">Reference proteome</keyword>